<dbReference type="RefSeq" id="WP_039123409.1">
    <property type="nucleotide sequence ID" value="NZ_CP010427.1"/>
</dbReference>
<dbReference type="KEGG" id="fgu:SD28_01640"/>
<dbReference type="AlphaFoldDB" id="A0A0A8E350"/>
<reference evidence="1 2" key="1">
    <citation type="submission" date="2014-12" db="EMBL/GenBank/DDBJ databases">
        <title>Complete genome sequence of Francisella guanzhouensis strain 08HL01032 isolated from air-conditioning system in China.</title>
        <authorList>
            <person name="Svensson D."/>
            <person name="Ohrman C."/>
            <person name="Backman S."/>
            <person name="Karlsson E."/>
            <person name="Nilsson E."/>
            <person name="Bystrom M."/>
            <person name="Larkeryd A."/>
            <person name="Stenberg P."/>
            <person name="Scholtz H.C."/>
            <person name="Forsman M."/>
            <person name="Sjodin A."/>
        </authorList>
    </citation>
    <scope>NUCLEOTIDE SEQUENCE [LARGE SCALE GENOMIC DNA]</scope>
    <source>
        <strain evidence="1 2">08HL01032</strain>
    </source>
</reference>
<name>A0A0A8E350_9GAMM</name>
<proteinExistence type="predicted"/>
<dbReference type="Proteomes" id="UP000031104">
    <property type="component" value="Chromosome"/>
</dbReference>
<organism evidence="1 2">
    <name type="scientific">Allofrancisella guangzhouensis</name>
    <dbReference type="NCBI Taxonomy" id="594679"/>
    <lineage>
        <taxon>Bacteria</taxon>
        <taxon>Pseudomonadati</taxon>
        <taxon>Pseudomonadota</taxon>
        <taxon>Gammaproteobacteria</taxon>
        <taxon>Thiotrichales</taxon>
        <taxon>Francisellaceae</taxon>
        <taxon>Allofrancisella</taxon>
    </lineage>
</organism>
<dbReference type="OrthoDB" id="5622711at2"/>
<dbReference type="EMBL" id="CP010427">
    <property type="protein sequence ID" value="AJC48443.1"/>
    <property type="molecule type" value="Genomic_DNA"/>
</dbReference>
<accession>A0A0A8E350</accession>
<keyword evidence="2" id="KW-1185">Reference proteome</keyword>
<sequence length="416" mass="47301">MGSEEKTIIISFKGTGVNSSRGYTDDADFEVLIGSKRNIEVYSVDGCGQTFKDVLFPDLSKTAEYLSLQLFPEADTQGKIAKRQAKYQKHVDPGKNAKRLFQNEFPKHVSPKLPSLSGEKIEKCKSLVLVGFSRGCFTAILFANELSKKPKGKEILEKTYLFAFDPVPGNLSSCIPYTIASKSNVLKNLPLRFVMYGIGNYVSWKPGFDRYLPPTSTYTEKDVLICTSKDHESVPKWDIFGRYLDGILASDLTVKNSYVVDKELQQKRILVRNLHGEIGIKHHMICNCPIQQLNINPLRLRGNVKFIDLCKLYKLVDNILLNMNSFLTVYPPAKFVSLDKIRRDIYSEINTILKTQTLHTRSYDSIYIKNIFNKIESVSKIARYASNSKDPKSYQIIQSLLEAPMYSDFKNYLSTN</sequence>
<protein>
    <submittedName>
        <fullName evidence="1">Uncharacterized protein</fullName>
    </submittedName>
</protein>
<dbReference type="STRING" id="594679.SD28_01640"/>
<evidence type="ECO:0000313" key="2">
    <source>
        <dbReference type="Proteomes" id="UP000031104"/>
    </source>
</evidence>
<evidence type="ECO:0000313" key="1">
    <source>
        <dbReference type="EMBL" id="AJC48443.1"/>
    </source>
</evidence>
<gene>
    <name evidence="1" type="ORF">SD28_01640</name>
</gene>
<dbReference type="HOGENOM" id="CLU_660144_0_0_6"/>